<evidence type="ECO:0000313" key="2">
    <source>
        <dbReference type="Proteomes" id="UP000004095"/>
    </source>
</evidence>
<dbReference type="Proteomes" id="UP000004095">
    <property type="component" value="Unassembled WGS sequence"/>
</dbReference>
<dbReference type="AlphaFoldDB" id="A2A0L7"/>
<sequence length="48" mass="5694">MVASSDKSPLVCILMRSFFLRVRNAFVSFSPRWCKSPRVRRLTQYRLS</sequence>
<proteinExistence type="predicted"/>
<reference evidence="1 2" key="1">
    <citation type="submission" date="2007-01" db="EMBL/GenBank/DDBJ databases">
        <authorList>
            <person name="Haygood M."/>
            <person name="Podell S."/>
            <person name="Anderson C."/>
            <person name="Hopkinson B."/>
            <person name="Roe K."/>
            <person name="Barbeau K."/>
            <person name="Gaasterland T."/>
            <person name="Ferriera S."/>
            <person name="Johnson J."/>
            <person name="Kravitz S."/>
            <person name="Beeson K."/>
            <person name="Sutton G."/>
            <person name="Rogers Y.-H."/>
            <person name="Friedman R."/>
            <person name="Frazier M."/>
            <person name="Venter J.C."/>
        </authorList>
    </citation>
    <scope>NUCLEOTIDE SEQUENCE [LARGE SCALE GENOMIC DNA]</scope>
    <source>
        <strain evidence="1 2">ATCC 23134</strain>
    </source>
</reference>
<accession>A2A0L7</accession>
<organism evidence="1 2">
    <name type="scientific">Microscilla marina ATCC 23134</name>
    <dbReference type="NCBI Taxonomy" id="313606"/>
    <lineage>
        <taxon>Bacteria</taxon>
        <taxon>Pseudomonadati</taxon>
        <taxon>Bacteroidota</taxon>
        <taxon>Cytophagia</taxon>
        <taxon>Cytophagales</taxon>
        <taxon>Microscillaceae</taxon>
        <taxon>Microscilla</taxon>
    </lineage>
</organism>
<gene>
    <name evidence="1" type="ORF">M23134_06446</name>
</gene>
<evidence type="ECO:0000313" key="1">
    <source>
        <dbReference type="EMBL" id="EAY23822.1"/>
    </source>
</evidence>
<comment type="caution">
    <text evidence="1">The sequence shown here is derived from an EMBL/GenBank/DDBJ whole genome shotgun (WGS) entry which is preliminary data.</text>
</comment>
<dbReference type="EMBL" id="AAWS01000115">
    <property type="protein sequence ID" value="EAY23822.1"/>
    <property type="molecule type" value="Genomic_DNA"/>
</dbReference>
<keyword evidence="2" id="KW-1185">Reference proteome</keyword>
<protein>
    <submittedName>
        <fullName evidence="1">Uncharacterized protein</fullName>
    </submittedName>
</protein>
<name>A2A0L7_MICM2</name>